<dbReference type="Pfam" id="PF13387">
    <property type="entry name" value="Lnb_N"/>
    <property type="match status" value="1"/>
</dbReference>
<dbReference type="Proteomes" id="UP000316426">
    <property type="component" value="Chromosome"/>
</dbReference>
<proteinExistence type="predicted"/>
<reference evidence="2 3" key="1">
    <citation type="submission" date="2019-02" db="EMBL/GenBank/DDBJ databases">
        <title>Deep-cultivation of Planctomycetes and their phenomic and genomic characterization uncovers novel biology.</title>
        <authorList>
            <person name="Wiegand S."/>
            <person name="Jogler M."/>
            <person name="Boedeker C."/>
            <person name="Pinto D."/>
            <person name="Vollmers J."/>
            <person name="Rivas-Marin E."/>
            <person name="Kohn T."/>
            <person name="Peeters S.H."/>
            <person name="Heuer A."/>
            <person name="Rast P."/>
            <person name="Oberbeckmann S."/>
            <person name="Bunk B."/>
            <person name="Jeske O."/>
            <person name="Meyerdierks A."/>
            <person name="Storesund J.E."/>
            <person name="Kallscheuer N."/>
            <person name="Luecker S."/>
            <person name="Lage O.M."/>
            <person name="Pohl T."/>
            <person name="Merkel B.J."/>
            <person name="Hornburger P."/>
            <person name="Mueller R.-W."/>
            <person name="Bruemmer F."/>
            <person name="Labrenz M."/>
            <person name="Spormann A.M."/>
            <person name="Op den Camp H."/>
            <person name="Overmann J."/>
            <person name="Amann R."/>
            <person name="Jetten M.S.M."/>
            <person name="Mascher T."/>
            <person name="Medema M.H."/>
            <person name="Devos D.P."/>
            <person name="Kaster A.-K."/>
            <person name="Ovreas L."/>
            <person name="Rohde M."/>
            <person name="Galperin M.Y."/>
            <person name="Jogler C."/>
        </authorList>
    </citation>
    <scope>NUCLEOTIDE SEQUENCE [LARGE SCALE GENOMIC DNA]</scope>
    <source>
        <strain evidence="2 3">Spa11</strain>
    </source>
</reference>
<name>A0A518K5W8_9BACT</name>
<evidence type="ECO:0000259" key="1">
    <source>
        <dbReference type="Pfam" id="PF13387"/>
    </source>
</evidence>
<dbReference type="InterPro" id="IPR025178">
    <property type="entry name" value="Lnb_N"/>
</dbReference>
<dbReference type="EMBL" id="CP036349">
    <property type="protein sequence ID" value="QDV73186.1"/>
    <property type="molecule type" value="Genomic_DNA"/>
</dbReference>
<organism evidence="2 3">
    <name type="scientific">Botrimarina mediterranea</name>
    <dbReference type="NCBI Taxonomy" id="2528022"/>
    <lineage>
        <taxon>Bacteria</taxon>
        <taxon>Pseudomonadati</taxon>
        <taxon>Planctomycetota</taxon>
        <taxon>Planctomycetia</taxon>
        <taxon>Pirellulales</taxon>
        <taxon>Lacipirellulaceae</taxon>
        <taxon>Botrimarina</taxon>
    </lineage>
</organism>
<dbReference type="KEGG" id="bmei:Spa11_13800"/>
<keyword evidence="3" id="KW-1185">Reference proteome</keyword>
<evidence type="ECO:0000313" key="3">
    <source>
        <dbReference type="Proteomes" id="UP000316426"/>
    </source>
</evidence>
<sequence>MPPLPFDRRWLATLAVAAALSGAATLVGCRTIEDRAAPSNHRNWAPDMAVLPTAKVSGDRLLVKNVRYCKHLGPGEYVVDHEDRSYDLRRVRGVDFVNMPFGPVPALAHTMVSFEFAPTPPRKDPEYLSVSVEVRKEVGEEKFNPALGLAQQYEIMYVVADERDLLYRQAVVNDGPVYLYRTTASPEASRELLVDMLQRATDLAENPEFYHLLTNNCTTNIFDHVNAIRPNRLMFDAGVLLPGLSGEKAYKEGLLVTSGSSFEELQAKSLINTRARMAANDPTADFSQAIRR</sequence>
<dbReference type="AlphaFoldDB" id="A0A518K5W8"/>
<gene>
    <name evidence="2" type="ORF">Spa11_13800</name>
</gene>
<protein>
    <recommendedName>
        <fullName evidence="1">Lnb N-terminal periplasmic domain-containing protein</fullName>
    </recommendedName>
</protein>
<feature type="domain" description="Lnb N-terminal periplasmic" evidence="1">
    <location>
        <begin position="81"/>
        <end position="231"/>
    </location>
</feature>
<accession>A0A518K5W8</accession>
<dbReference type="RefSeq" id="WP_145109740.1">
    <property type="nucleotide sequence ID" value="NZ_CP036349.1"/>
</dbReference>
<evidence type="ECO:0000313" key="2">
    <source>
        <dbReference type="EMBL" id="QDV73186.1"/>
    </source>
</evidence>